<dbReference type="SUPFAM" id="SSF51197">
    <property type="entry name" value="Clavaminate synthase-like"/>
    <property type="match status" value="1"/>
</dbReference>
<dbReference type="GO" id="GO:0032452">
    <property type="term" value="F:histone demethylase activity"/>
    <property type="evidence" value="ECO:0007669"/>
    <property type="project" value="TreeGrafter"/>
</dbReference>
<dbReference type="AlphaFoldDB" id="A0AAD8KLM6"/>
<dbReference type="EMBL" id="JAUHHV010000005">
    <property type="protein sequence ID" value="KAK1425324.1"/>
    <property type="molecule type" value="Genomic_DNA"/>
</dbReference>
<sequence length="604" mass="68673">MNQNKVQKIGNQSSKASKYATHVKSHTNDDLQWINQITECPVYHPSVEDFEDPLLYIQKIAPEASKYGICKIVPPLISTVPTGIVMKKEKPGFKFTPKVQPLRVPRWTMNDKNSFFVSGKSYSLRDFEVMANRVSANKYCLSGCLPSAYMEREFWLEMTRGKKGTVEYGVNVDGSAFSSSSDDHLANSKWNLKVSYLFILYKCKLPRLPRSALRLLENDIPGVTDPMLYIGMLFSMFAWHVEDHYLYSMNYHHCGAPKTWYGVPSSAAHEFEKVIQKHVYTREILSADGPDGAFEILAEKTTMFPPKLLLQNHVPVYKLVQLPGEFVCTFPRAYHAGFSHGFNCGEAVNFAARDWFSFGGVASERYAFLQKKPVIPYEEILCKEAMLLSFKIPKKDYTHDPNADSNRFIKGSFATLIRKYDTAISYMKSLDQSLNILSNMKETISCSLCKRDCYVALVNCNCRADPICVFHDTQISDCCCGKNRILSVRGDLSKMKNVAKKFEKEQMVQKAEEILKHDNYINKGHKGGLGGVEYVDTKIQQSNASTREHKRIRKHRTCNNGRVDVATPVNRTGKRGKFGIYPKIRSSGRRLKKVNKTCRKKASS</sequence>
<name>A0AAD8KLM6_TARER</name>
<dbReference type="Pfam" id="PF02373">
    <property type="entry name" value="JmjC"/>
    <property type="match status" value="1"/>
</dbReference>
<evidence type="ECO:0000313" key="4">
    <source>
        <dbReference type="Proteomes" id="UP001229421"/>
    </source>
</evidence>
<comment type="caution">
    <text evidence="3">The sequence shown here is derived from an EMBL/GenBank/DDBJ whole genome shotgun (WGS) entry which is preliminary data.</text>
</comment>
<evidence type="ECO:0000259" key="1">
    <source>
        <dbReference type="PROSITE" id="PS51183"/>
    </source>
</evidence>
<dbReference type="GO" id="GO:0000785">
    <property type="term" value="C:chromatin"/>
    <property type="evidence" value="ECO:0007669"/>
    <property type="project" value="TreeGrafter"/>
</dbReference>
<dbReference type="PROSITE" id="PS51184">
    <property type="entry name" value="JMJC"/>
    <property type="match status" value="1"/>
</dbReference>
<accession>A0AAD8KLM6</accession>
<reference evidence="3" key="1">
    <citation type="journal article" date="2023" name="bioRxiv">
        <title>Improved chromosome-level genome assembly for marigold (Tagetes erecta).</title>
        <authorList>
            <person name="Jiang F."/>
            <person name="Yuan L."/>
            <person name="Wang S."/>
            <person name="Wang H."/>
            <person name="Xu D."/>
            <person name="Wang A."/>
            <person name="Fan W."/>
        </authorList>
    </citation>
    <scope>NUCLEOTIDE SEQUENCE</scope>
    <source>
        <strain evidence="3">WSJ</strain>
        <tissue evidence="3">Leaf</tissue>
    </source>
</reference>
<dbReference type="InterPro" id="IPR004198">
    <property type="entry name" value="Znf_C5HC2"/>
</dbReference>
<dbReference type="InterPro" id="IPR003349">
    <property type="entry name" value="JmjN"/>
</dbReference>
<dbReference type="Proteomes" id="UP001229421">
    <property type="component" value="Unassembled WGS sequence"/>
</dbReference>
<dbReference type="GO" id="GO:0010468">
    <property type="term" value="P:regulation of gene expression"/>
    <property type="evidence" value="ECO:0007669"/>
    <property type="project" value="TreeGrafter"/>
</dbReference>
<dbReference type="Gene3D" id="2.60.120.650">
    <property type="entry name" value="Cupin"/>
    <property type="match status" value="1"/>
</dbReference>
<dbReference type="PANTHER" id="PTHR10694">
    <property type="entry name" value="LYSINE-SPECIFIC DEMETHYLASE"/>
    <property type="match status" value="1"/>
</dbReference>
<protein>
    <submittedName>
        <fullName evidence="3">Uncharacterized protein</fullName>
    </submittedName>
</protein>
<dbReference type="PROSITE" id="PS51183">
    <property type="entry name" value="JMJN"/>
    <property type="match status" value="1"/>
</dbReference>
<gene>
    <name evidence="3" type="ORF">QVD17_20675</name>
</gene>
<feature type="domain" description="JmjC" evidence="2">
    <location>
        <begin position="194"/>
        <end position="367"/>
    </location>
</feature>
<dbReference type="InterPro" id="IPR003347">
    <property type="entry name" value="JmjC_dom"/>
</dbReference>
<proteinExistence type="predicted"/>
<keyword evidence="4" id="KW-1185">Reference proteome</keyword>
<dbReference type="GO" id="GO:0005634">
    <property type="term" value="C:nucleus"/>
    <property type="evidence" value="ECO:0007669"/>
    <property type="project" value="TreeGrafter"/>
</dbReference>
<feature type="domain" description="JmjN" evidence="1">
    <location>
        <begin position="40"/>
        <end position="81"/>
    </location>
</feature>
<dbReference type="Pfam" id="PF02375">
    <property type="entry name" value="JmjN"/>
    <property type="match status" value="1"/>
</dbReference>
<dbReference type="SMART" id="SM00545">
    <property type="entry name" value="JmjN"/>
    <property type="match status" value="1"/>
</dbReference>
<dbReference type="PANTHER" id="PTHR10694:SF121">
    <property type="entry name" value="LYSINE-SPECIFIC DEMETHYLASE JMJ706-LIKE"/>
    <property type="match status" value="1"/>
</dbReference>
<dbReference type="SMART" id="SM00558">
    <property type="entry name" value="JmjC"/>
    <property type="match status" value="1"/>
</dbReference>
<dbReference type="Pfam" id="PF02928">
    <property type="entry name" value="zf-C5HC2"/>
    <property type="match status" value="1"/>
</dbReference>
<organism evidence="3 4">
    <name type="scientific">Tagetes erecta</name>
    <name type="common">African marigold</name>
    <dbReference type="NCBI Taxonomy" id="13708"/>
    <lineage>
        <taxon>Eukaryota</taxon>
        <taxon>Viridiplantae</taxon>
        <taxon>Streptophyta</taxon>
        <taxon>Embryophyta</taxon>
        <taxon>Tracheophyta</taxon>
        <taxon>Spermatophyta</taxon>
        <taxon>Magnoliopsida</taxon>
        <taxon>eudicotyledons</taxon>
        <taxon>Gunneridae</taxon>
        <taxon>Pentapetalae</taxon>
        <taxon>asterids</taxon>
        <taxon>campanulids</taxon>
        <taxon>Asterales</taxon>
        <taxon>Asteraceae</taxon>
        <taxon>Asteroideae</taxon>
        <taxon>Heliantheae alliance</taxon>
        <taxon>Tageteae</taxon>
        <taxon>Tagetes</taxon>
    </lineage>
</organism>
<evidence type="ECO:0000259" key="2">
    <source>
        <dbReference type="PROSITE" id="PS51184"/>
    </source>
</evidence>
<evidence type="ECO:0000313" key="3">
    <source>
        <dbReference type="EMBL" id="KAK1425324.1"/>
    </source>
</evidence>